<dbReference type="GO" id="GO:0045893">
    <property type="term" value="P:positive regulation of DNA-templated transcription"/>
    <property type="evidence" value="ECO:0007669"/>
    <property type="project" value="TreeGrafter"/>
</dbReference>
<dbReference type="InterPro" id="IPR006311">
    <property type="entry name" value="TAT_signal"/>
</dbReference>
<proteinExistence type="predicted"/>
<dbReference type="EMBL" id="CM000129">
    <property type="protein sequence ID" value="EAY93919.1"/>
    <property type="molecule type" value="Genomic_DNA"/>
</dbReference>
<dbReference type="InterPro" id="IPR052438">
    <property type="entry name" value="Chromatin_remod/trans_coact"/>
</dbReference>
<dbReference type="GO" id="GO:0016514">
    <property type="term" value="C:SWI/SNF complex"/>
    <property type="evidence" value="ECO:0007669"/>
    <property type="project" value="TreeGrafter"/>
</dbReference>
<dbReference type="PANTHER" id="PTHR15572">
    <property type="entry name" value="GLIOMA TUMOR SUPPRESSOR CANDIDATE REGION GENE 1"/>
    <property type="match status" value="1"/>
</dbReference>
<dbReference type="Pfam" id="PF15249">
    <property type="entry name" value="GLTSCR1"/>
    <property type="match status" value="1"/>
</dbReference>
<evidence type="ECO:0000259" key="2">
    <source>
        <dbReference type="Pfam" id="PF15249"/>
    </source>
</evidence>
<dbReference type="Proteomes" id="UP000007015">
    <property type="component" value="Chromosome 4"/>
</dbReference>
<organism evidence="3 4">
    <name type="scientific">Oryza sativa subsp. indica</name>
    <name type="common">Rice</name>
    <dbReference type="NCBI Taxonomy" id="39946"/>
    <lineage>
        <taxon>Eukaryota</taxon>
        <taxon>Viridiplantae</taxon>
        <taxon>Streptophyta</taxon>
        <taxon>Embryophyta</taxon>
        <taxon>Tracheophyta</taxon>
        <taxon>Spermatophyta</taxon>
        <taxon>Magnoliopsida</taxon>
        <taxon>Liliopsida</taxon>
        <taxon>Poales</taxon>
        <taxon>Poaceae</taxon>
        <taxon>BOP clade</taxon>
        <taxon>Oryzoideae</taxon>
        <taxon>Oryzeae</taxon>
        <taxon>Oryzinae</taxon>
        <taxon>Oryza</taxon>
        <taxon>Oryza sativa</taxon>
    </lineage>
</organism>
<dbReference type="AlphaFoldDB" id="A2XSV9"/>
<protein>
    <recommendedName>
        <fullName evidence="2">GLTSCR protein conserved domain-containing protein</fullName>
    </recommendedName>
</protein>
<dbReference type="OMA" id="YEEDQPP"/>
<feature type="compositionally biased region" description="Low complexity" evidence="1">
    <location>
        <begin position="16"/>
        <end position="52"/>
    </location>
</feature>
<dbReference type="PANTHER" id="PTHR15572:SF0">
    <property type="entry name" value="GLUTAMINE-RICH PROTEIN-RELATED"/>
    <property type="match status" value="1"/>
</dbReference>
<feature type="domain" description="GLTSCR protein conserved" evidence="2">
    <location>
        <begin position="101"/>
        <end position="213"/>
    </location>
</feature>
<sequence>MSQPTQQKRGFGFSGAGAAAAAAAPSPRGMPMAAGAAGPRRLAVQQKQKQPALVPPPPTQQQTQGFGGVGGAGAAALVVGSSSSARGMAAKAAAEWMAHEDAWRACNRDFATPFASVEDAISRLLPYHVFAEYEEDEIYVEDQPPAKDKSSVQEWDDDHEAEAIRMAEEFEKQVVTFNVAVLKSAAGAARAEERLMVENLLLAYERRQSEHVRALVRQQQLVALKKQQQMMAEQRQQQQQMMAALQQRQQPATIMPAQGHPDAMDLFLDAYAAGEQSAYSWMTAAHAVPQPQSQPRQQQPDA</sequence>
<dbReference type="STRING" id="39946.A2XSV9"/>
<evidence type="ECO:0000313" key="3">
    <source>
        <dbReference type="EMBL" id="EAY93919.1"/>
    </source>
</evidence>
<feature type="region of interest" description="Disordered" evidence="1">
    <location>
        <begin position="1"/>
        <end position="68"/>
    </location>
</feature>
<keyword evidence="4" id="KW-1185">Reference proteome</keyword>
<accession>A2XSV9</accession>
<reference evidence="3 4" key="1">
    <citation type="journal article" date="2005" name="PLoS Biol.">
        <title>The genomes of Oryza sativa: a history of duplications.</title>
        <authorList>
            <person name="Yu J."/>
            <person name="Wang J."/>
            <person name="Lin W."/>
            <person name="Li S."/>
            <person name="Li H."/>
            <person name="Zhou J."/>
            <person name="Ni P."/>
            <person name="Dong W."/>
            <person name="Hu S."/>
            <person name="Zeng C."/>
            <person name="Zhang J."/>
            <person name="Zhang Y."/>
            <person name="Li R."/>
            <person name="Xu Z."/>
            <person name="Li S."/>
            <person name="Li X."/>
            <person name="Zheng H."/>
            <person name="Cong L."/>
            <person name="Lin L."/>
            <person name="Yin J."/>
            <person name="Geng J."/>
            <person name="Li G."/>
            <person name="Shi J."/>
            <person name="Liu J."/>
            <person name="Lv H."/>
            <person name="Li J."/>
            <person name="Wang J."/>
            <person name="Deng Y."/>
            <person name="Ran L."/>
            <person name="Shi X."/>
            <person name="Wang X."/>
            <person name="Wu Q."/>
            <person name="Li C."/>
            <person name="Ren X."/>
            <person name="Wang J."/>
            <person name="Wang X."/>
            <person name="Li D."/>
            <person name="Liu D."/>
            <person name="Zhang X."/>
            <person name="Ji Z."/>
            <person name="Zhao W."/>
            <person name="Sun Y."/>
            <person name="Zhang Z."/>
            <person name="Bao J."/>
            <person name="Han Y."/>
            <person name="Dong L."/>
            <person name="Ji J."/>
            <person name="Chen P."/>
            <person name="Wu S."/>
            <person name="Liu J."/>
            <person name="Xiao Y."/>
            <person name="Bu D."/>
            <person name="Tan J."/>
            <person name="Yang L."/>
            <person name="Ye C."/>
            <person name="Zhang J."/>
            <person name="Xu J."/>
            <person name="Zhou Y."/>
            <person name="Yu Y."/>
            <person name="Zhang B."/>
            <person name="Zhuang S."/>
            <person name="Wei H."/>
            <person name="Liu B."/>
            <person name="Lei M."/>
            <person name="Yu H."/>
            <person name="Li Y."/>
            <person name="Xu H."/>
            <person name="Wei S."/>
            <person name="He X."/>
            <person name="Fang L."/>
            <person name="Zhang Z."/>
            <person name="Zhang Y."/>
            <person name="Huang X."/>
            <person name="Su Z."/>
            <person name="Tong W."/>
            <person name="Li J."/>
            <person name="Tong Z."/>
            <person name="Li S."/>
            <person name="Ye J."/>
            <person name="Wang L."/>
            <person name="Fang L."/>
            <person name="Lei T."/>
            <person name="Chen C."/>
            <person name="Chen H."/>
            <person name="Xu Z."/>
            <person name="Li H."/>
            <person name="Huang H."/>
            <person name="Zhang F."/>
            <person name="Xu H."/>
            <person name="Li N."/>
            <person name="Zhao C."/>
            <person name="Li S."/>
            <person name="Dong L."/>
            <person name="Huang Y."/>
            <person name="Li L."/>
            <person name="Xi Y."/>
            <person name="Qi Q."/>
            <person name="Li W."/>
            <person name="Zhang B."/>
            <person name="Hu W."/>
            <person name="Zhang Y."/>
            <person name="Tian X."/>
            <person name="Jiao Y."/>
            <person name="Liang X."/>
            <person name="Jin J."/>
            <person name="Gao L."/>
            <person name="Zheng W."/>
            <person name="Hao B."/>
            <person name="Liu S."/>
            <person name="Wang W."/>
            <person name="Yuan L."/>
            <person name="Cao M."/>
            <person name="McDermott J."/>
            <person name="Samudrala R."/>
            <person name="Wang J."/>
            <person name="Wong G.K."/>
            <person name="Yang H."/>
        </authorList>
    </citation>
    <scope>NUCLEOTIDE SEQUENCE [LARGE SCALE GENOMIC DNA]</scope>
    <source>
        <strain evidence="4">cv. 93-11</strain>
    </source>
</reference>
<dbReference type="Gramene" id="BGIOSGA016296-TA">
    <property type="protein sequence ID" value="BGIOSGA016296-PA"/>
    <property type="gene ID" value="BGIOSGA016296"/>
</dbReference>
<evidence type="ECO:0000313" key="4">
    <source>
        <dbReference type="Proteomes" id="UP000007015"/>
    </source>
</evidence>
<gene>
    <name evidence="3" type="ORF">OsI_15691</name>
</gene>
<dbReference type="HOGENOM" id="CLU_814783_0_0_1"/>
<evidence type="ECO:0000256" key="1">
    <source>
        <dbReference type="SAM" id="MobiDB-lite"/>
    </source>
</evidence>
<dbReference type="InterPro" id="IPR015671">
    <property type="entry name" value="GSCR1_dom"/>
</dbReference>
<name>A2XSV9_ORYSI</name>
<dbReference type="PROSITE" id="PS51318">
    <property type="entry name" value="TAT"/>
    <property type="match status" value="1"/>
</dbReference>